<evidence type="ECO:0000256" key="15">
    <source>
        <dbReference type="SAM" id="Phobius"/>
    </source>
</evidence>
<protein>
    <recommendedName>
        <fullName evidence="2">non-specific serine/threonine protein kinase</fullName>
        <ecNumber evidence="2">2.7.11.1</ecNumber>
    </recommendedName>
</protein>
<evidence type="ECO:0000256" key="10">
    <source>
        <dbReference type="ARBA" id="ARBA00022989"/>
    </source>
</evidence>
<evidence type="ECO:0000313" key="17">
    <source>
        <dbReference type="EMBL" id="KAF8380175.1"/>
    </source>
</evidence>
<feature type="transmembrane region" description="Helical" evidence="15">
    <location>
        <begin position="20"/>
        <end position="50"/>
    </location>
</feature>
<keyword evidence="6 15" id="KW-0812">Transmembrane</keyword>
<evidence type="ECO:0000256" key="12">
    <source>
        <dbReference type="ARBA" id="ARBA00047899"/>
    </source>
</evidence>
<dbReference type="InterPro" id="IPR001245">
    <property type="entry name" value="Ser-Thr/Tyr_kinase_cat_dom"/>
</dbReference>
<dbReference type="FunFam" id="3.30.200.20:FF:000178">
    <property type="entry name" value="serine/threonine-protein kinase PBS1-like"/>
    <property type="match status" value="1"/>
</dbReference>
<dbReference type="Gene3D" id="3.30.200.20">
    <property type="entry name" value="Phosphorylase Kinase, domain 1"/>
    <property type="match status" value="1"/>
</dbReference>
<gene>
    <name evidence="17" type="ORF">HHK36_027657</name>
</gene>
<dbReference type="InterPro" id="IPR011009">
    <property type="entry name" value="Kinase-like_dom_sf"/>
</dbReference>
<evidence type="ECO:0000256" key="3">
    <source>
        <dbReference type="ARBA" id="ARBA00022527"/>
    </source>
</evidence>
<dbReference type="InterPro" id="IPR000719">
    <property type="entry name" value="Prot_kinase_dom"/>
</dbReference>
<keyword evidence="5" id="KW-0808">Transferase</keyword>
<comment type="catalytic activity">
    <reaction evidence="13">
        <text>L-seryl-[protein] + ATP = O-phospho-L-seryl-[protein] + ADP + H(+)</text>
        <dbReference type="Rhea" id="RHEA:17989"/>
        <dbReference type="Rhea" id="RHEA-COMP:9863"/>
        <dbReference type="Rhea" id="RHEA-COMP:11604"/>
        <dbReference type="ChEBI" id="CHEBI:15378"/>
        <dbReference type="ChEBI" id="CHEBI:29999"/>
        <dbReference type="ChEBI" id="CHEBI:30616"/>
        <dbReference type="ChEBI" id="CHEBI:83421"/>
        <dbReference type="ChEBI" id="CHEBI:456216"/>
        <dbReference type="EC" id="2.7.11.1"/>
    </reaction>
</comment>
<keyword evidence="11 15" id="KW-0472">Membrane</keyword>
<dbReference type="Proteomes" id="UP000655225">
    <property type="component" value="Unassembled WGS sequence"/>
</dbReference>
<dbReference type="PANTHER" id="PTHR47984">
    <property type="entry name" value="OS01G0323000 PROTEIN"/>
    <property type="match status" value="1"/>
</dbReference>
<proteinExistence type="predicted"/>
<comment type="caution">
    <text evidence="17">The sequence shown here is derived from an EMBL/GenBank/DDBJ whole genome shotgun (WGS) entry which is preliminary data.</text>
</comment>
<dbReference type="GO" id="GO:0004674">
    <property type="term" value="F:protein serine/threonine kinase activity"/>
    <property type="evidence" value="ECO:0007669"/>
    <property type="project" value="UniProtKB-KW"/>
</dbReference>
<feature type="domain" description="Protein kinase" evidence="16">
    <location>
        <begin position="162"/>
        <end position="439"/>
    </location>
</feature>
<evidence type="ECO:0000256" key="6">
    <source>
        <dbReference type="ARBA" id="ARBA00022692"/>
    </source>
</evidence>
<dbReference type="Pfam" id="PF07714">
    <property type="entry name" value="PK_Tyr_Ser-Thr"/>
    <property type="match status" value="1"/>
</dbReference>
<evidence type="ECO:0000259" key="16">
    <source>
        <dbReference type="PROSITE" id="PS50011"/>
    </source>
</evidence>
<keyword evidence="4" id="KW-0597">Phosphoprotein</keyword>
<dbReference type="SMART" id="SM00220">
    <property type="entry name" value="S_TKc"/>
    <property type="match status" value="1"/>
</dbReference>
<dbReference type="Gene3D" id="1.10.510.10">
    <property type="entry name" value="Transferase(Phosphotransferase) domain 1"/>
    <property type="match status" value="1"/>
</dbReference>
<evidence type="ECO:0000256" key="11">
    <source>
        <dbReference type="ARBA" id="ARBA00023136"/>
    </source>
</evidence>
<dbReference type="Pfam" id="PF05633">
    <property type="entry name" value="ROH1-like"/>
    <property type="match status" value="2"/>
</dbReference>
<dbReference type="PROSITE" id="PS00108">
    <property type="entry name" value="PROTEIN_KINASE_ST"/>
    <property type="match status" value="1"/>
</dbReference>
<keyword evidence="8" id="KW-0418">Kinase</keyword>
<dbReference type="CDD" id="cd14066">
    <property type="entry name" value="STKc_IRAK"/>
    <property type="match status" value="1"/>
</dbReference>
<name>A0A834YJJ3_TETSI</name>
<evidence type="ECO:0000256" key="13">
    <source>
        <dbReference type="ARBA" id="ARBA00048679"/>
    </source>
</evidence>
<keyword evidence="18" id="KW-1185">Reference proteome</keyword>
<dbReference type="GO" id="GO:0005524">
    <property type="term" value="F:ATP binding"/>
    <property type="evidence" value="ECO:0007669"/>
    <property type="project" value="UniProtKB-KW"/>
</dbReference>
<evidence type="ECO:0000256" key="9">
    <source>
        <dbReference type="ARBA" id="ARBA00022840"/>
    </source>
</evidence>
<accession>A0A834YJJ3</accession>
<evidence type="ECO:0000256" key="4">
    <source>
        <dbReference type="ARBA" id="ARBA00022553"/>
    </source>
</evidence>
<evidence type="ECO:0000313" key="18">
    <source>
        <dbReference type="Proteomes" id="UP000655225"/>
    </source>
</evidence>
<dbReference type="EMBL" id="JABCRI010000021">
    <property type="protein sequence ID" value="KAF8380175.1"/>
    <property type="molecule type" value="Genomic_DNA"/>
</dbReference>
<dbReference type="InterPro" id="IPR052232">
    <property type="entry name" value="RLK_Ser/Thr-Kinase"/>
</dbReference>
<evidence type="ECO:0000256" key="14">
    <source>
        <dbReference type="SAM" id="MobiDB-lite"/>
    </source>
</evidence>
<evidence type="ECO:0000256" key="7">
    <source>
        <dbReference type="ARBA" id="ARBA00022741"/>
    </source>
</evidence>
<dbReference type="EC" id="2.7.11.1" evidence="2"/>
<dbReference type="InterPro" id="IPR008511">
    <property type="entry name" value="ROH1-like"/>
</dbReference>
<evidence type="ECO:0000256" key="1">
    <source>
        <dbReference type="ARBA" id="ARBA00004167"/>
    </source>
</evidence>
<dbReference type="OrthoDB" id="4062651at2759"/>
<dbReference type="PROSITE" id="PS50011">
    <property type="entry name" value="PROTEIN_KINASE_DOM"/>
    <property type="match status" value="1"/>
</dbReference>
<evidence type="ECO:0000256" key="2">
    <source>
        <dbReference type="ARBA" id="ARBA00012513"/>
    </source>
</evidence>
<evidence type="ECO:0000256" key="8">
    <source>
        <dbReference type="ARBA" id="ARBA00022777"/>
    </source>
</evidence>
<comment type="catalytic activity">
    <reaction evidence="12">
        <text>L-threonyl-[protein] + ATP = O-phospho-L-threonyl-[protein] + ADP + H(+)</text>
        <dbReference type="Rhea" id="RHEA:46608"/>
        <dbReference type="Rhea" id="RHEA-COMP:11060"/>
        <dbReference type="Rhea" id="RHEA-COMP:11605"/>
        <dbReference type="ChEBI" id="CHEBI:15378"/>
        <dbReference type="ChEBI" id="CHEBI:30013"/>
        <dbReference type="ChEBI" id="CHEBI:30616"/>
        <dbReference type="ChEBI" id="CHEBI:61977"/>
        <dbReference type="ChEBI" id="CHEBI:456216"/>
        <dbReference type="EC" id="2.7.11.1"/>
    </reaction>
</comment>
<comment type="subcellular location">
    <subcellularLocation>
        <location evidence="1">Membrane</location>
        <topology evidence="1">Single-pass membrane protein</topology>
    </subcellularLocation>
</comment>
<dbReference type="GO" id="GO:0016020">
    <property type="term" value="C:membrane"/>
    <property type="evidence" value="ECO:0007669"/>
    <property type="project" value="UniProtKB-SubCell"/>
</dbReference>
<dbReference type="InterPro" id="IPR008271">
    <property type="entry name" value="Ser/Thr_kinase_AS"/>
</dbReference>
<dbReference type="SUPFAM" id="SSF56112">
    <property type="entry name" value="Protein kinase-like (PK-like)"/>
    <property type="match status" value="1"/>
</dbReference>
<dbReference type="FunFam" id="1.10.510.10:FF:000035">
    <property type="entry name" value="Putative receptor-like serine/threonine-protein kinase"/>
    <property type="match status" value="1"/>
</dbReference>
<sequence length="806" mass="90446">MSVFDGPFRNHELLRRTSIFGLPLWILIVILVVGLLILLLLFTIFLCIIVRRRRRKSPASFVRLEKLVPRSDPTPSLSNNVQDTIHISVPDHQPVPQYSPATPEPPAMVSDRWSSQASGKTRWTGPSVSTSKRTARRPPDVSNEGWGHWYTLKELEAATNGFAEENVIEKGGYGIVYHGVLRNKTLVAVKDLLNDRGQAERDFQVEVEANGRVRHKNLVSLLGYCIDGAYRMLVYEYLDNGNLEQWLYGNVGQESPLTWDIRMKIILGTAKCLGYLHEGLEPKVVHRDVKSSNILLDQQWNPKVSDFGLAKFLGSERTYVSTRVMGTLGYVAPEYACTGKLNEMSDVYSFGILMMEIISGRTPVDYNRRPGEVNLVDWLKTMVGNRRSEQVVDPKLPEIPSSKALKRVILVALRCVDPDATKRPKMGNVVNMLEGEDLLFRELFVKMSRPHDGHRPFFPIGNPFRKILPKGSSLSPRLLGLLNTFEQALAERLKNLKPRDRGDVLSLSWMKLAMESLSQTHTDIKTLITELQFPVSDWDEKWMDVYLDNSVKLLDICNAFSSELSRLNQAQVLIQYVLHVLDATSASPSSDRLVRARSSLDDWNKHIGSRNHKLENSCSILNGLVESLHLPKIKNSAKGKVLMRAMYGVKVETVFVCSVFAGALLGSTKTLTDLHVPEEHLWAKAFTDLQADVNGELKRLFSNGNVTVLKELEAVDVIIKKLYPMISEGVGPTEAEVMQNSISDLGKGAERLSQGLDLLSKDVDGFFHIVLTGRDALLCNLRVCFADSEPRQENNAVVSPRTSPRS</sequence>
<dbReference type="PANTHER" id="PTHR47984:SF15">
    <property type="entry name" value="PROTEIN KINASE DOMAIN-CONTAINING PROTEIN"/>
    <property type="match status" value="1"/>
</dbReference>
<feature type="compositionally biased region" description="Polar residues" evidence="14">
    <location>
        <begin position="112"/>
        <end position="132"/>
    </location>
</feature>
<feature type="region of interest" description="Disordered" evidence="14">
    <location>
        <begin position="95"/>
        <end position="140"/>
    </location>
</feature>
<keyword evidence="3" id="KW-0723">Serine/threonine-protein kinase</keyword>
<keyword evidence="9" id="KW-0067">ATP-binding</keyword>
<keyword evidence="10 15" id="KW-1133">Transmembrane helix</keyword>
<evidence type="ECO:0000256" key="5">
    <source>
        <dbReference type="ARBA" id="ARBA00022679"/>
    </source>
</evidence>
<organism evidence="17 18">
    <name type="scientific">Tetracentron sinense</name>
    <name type="common">Spur-leaf</name>
    <dbReference type="NCBI Taxonomy" id="13715"/>
    <lineage>
        <taxon>Eukaryota</taxon>
        <taxon>Viridiplantae</taxon>
        <taxon>Streptophyta</taxon>
        <taxon>Embryophyta</taxon>
        <taxon>Tracheophyta</taxon>
        <taxon>Spermatophyta</taxon>
        <taxon>Magnoliopsida</taxon>
        <taxon>Trochodendrales</taxon>
        <taxon>Trochodendraceae</taxon>
        <taxon>Tetracentron</taxon>
    </lineage>
</organism>
<dbReference type="AlphaFoldDB" id="A0A834YJJ3"/>
<reference evidence="17 18" key="1">
    <citation type="submission" date="2020-04" db="EMBL/GenBank/DDBJ databases">
        <title>Plant Genome Project.</title>
        <authorList>
            <person name="Zhang R.-G."/>
        </authorList>
    </citation>
    <scope>NUCLEOTIDE SEQUENCE [LARGE SCALE GENOMIC DNA]</scope>
    <source>
        <strain evidence="17">YNK0</strain>
        <tissue evidence="17">Leaf</tissue>
    </source>
</reference>
<keyword evidence="7" id="KW-0547">Nucleotide-binding</keyword>